<dbReference type="EMBL" id="KB200870">
    <property type="protein sequence ID" value="ESO99871.1"/>
    <property type="molecule type" value="Genomic_DNA"/>
</dbReference>
<dbReference type="GO" id="GO:0005261">
    <property type="term" value="F:monoatomic cation channel activity"/>
    <property type="evidence" value="ECO:0007669"/>
    <property type="project" value="TreeGrafter"/>
</dbReference>
<dbReference type="OMA" id="HCESAPL"/>
<dbReference type="InterPro" id="IPR042060">
    <property type="entry name" value="PLAT_polycystin1"/>
</dbReference>
<comment type="subcellular location">
    <subcellularLocation>
        <location evidence="1">Membrane</location>
    </subcellularLocation>
</comment>
<feature type="domain" description="PLAT" evidence="9">
    <location>
        <begin position="78"/>
        <end position="196"/>
    </location>
</feature>
<keyword evidence="6 8" id="KW-0472">Membrane</keyword>
<reference evidence="10 11" key="1">
    <citation type="journal article" date="2013" name="Nature">
        <title>Insights into bilaterian evolution from three spiralian genomes.</title>
        <authorList>
            <person name="Simakov O."/>
            <person name="Marletaz F."/>
            <person name="Cho S.J."/>
            <person name="Edsinger-Gonzales E."/>
            <person name="Havlak P."/>
            <person name="Hellsten U."/>
            <person name="Kuo D.H."/>
            <person name="Larsson T."/>
            <person name="Lv J."/>
            <person name="Arendt D."/>
            <person name="Savage R."/>
            <person name="Osoegawa K."/>
            <person name="de Jong P."/>
            <person name="Grimwood J."/>
            <person name="Chapman J.A."/>
            <person name="Shapiro H."/>
            <person name="Aerts A."/>
            <person name="Otillar R.P."/>
            <person name="Terry A.Y."/>
            <person name="Boore J.L."/>
            <person name="Grigoriev I.V."/>
            <person name="Lindberg D.R."/>
            <person name="Seaver E.C."/>
            <person name="Weisblat D.A."/>
            <person name="Putnam N.H."/>
            <person name="Rokhsar D.S."/>
        </authorList>
    </citation>
    <scope>NUCLEOTIDE SEQUENCE [LARGE SCALE GENOMIC DNA]</scope>
</reference>
<proteinExistence type="inferred from homology"/>
<dbReference type="SMART" id="SM00308">
    <property type="entry name" value="LH2"/>
    <property type="match status" value="1"/>
</dbReference>
<evidence type="ECO:0000256" key="5">
    <source>
        <dbReference type="ARBA" id="ARBA00022989"/>
    </source>
</evidence>
<keyword evidence="5 8" id="KW-1133">Transmembrane helix</keyword>
<evidence type="ECO:0000256" key="1">
    <source>
        <dbReference type="ARBA" id="ARBA00004370"/>
    </source>
</evidence>
<protein>
    <recommendedName>
        <fullName evidence="9">PLAT domain-containing protein</fullName>
    </recommendedName>
</protein>
<evidence type="ECO:0000259" key="9">
    <source>
        <dbReference type="PROSITE" id="PS50095"/>
    </source>
</evidence>
<name>V4B0W8_LOTGI</name>
<dbReference type="SUPFAM" id="SSF49723">
    <property type="entry name" value="Lipase/lipooxygenase domain (PLAT/LH2 domain)"/>
    <property type="match status" value="1"/>
</dbReference>
<evidence type="ECO:0000256" key="7">
    <source>
        <dbReference type="PROSITE-ProRule" id="PRU00152"/>
    </source>
</evidence>
<dbReference type="HOGENOM" id="CLU_009624_1_0_1"/>
<dbReference type="AlphaFoldDB" id="V4B0W8"/>
<sequence length="212" mass="24274">CNHLTAFGGHFDLIPNDLSITDVDEFFSLNENPVVVILIGVILLVYTGLMVICYKADLKDGRKRGFINLKDNRPTDKHKYEITVETGYRQGSGTTAKISFILHGEEGMSETRELISDDDHILFEQNSRDVFIMSLPDSLGRLWKVQLWHNNHGTSPSWYLSRVIIKDLCNGKMSYFLCEKWFAVEEDDGKVEREIMVLDSNLGFSRVNSYDN</sequence>
<dbReference type="OrthoDB" id="10044145at2759"/>
<dbReference type="GO" id="GO:0006816">
    <property type="term" value="P:calcium ion transport"/>
    <property type="evidence" value="ECO:0007669"/>
    <property type="project" value="TreeGrafter"/>
</dbReference>
<keyword evidence="3 8" id="KW-0812">Transmembrane</keyword>
<evidence type="ECO:0000256" key="4">
    <source>
        <dbReference type="ARBA" id="ARBA00022737"/>
    </source>
</evidence>
<dbReference type="PANTHER" id="PTHR46730:SF1">
    <property type="entry name" value="PLAT DOMAIN-CONTAINING PROTEIN"/>
    <property type="match status" value="1"/>
</dbReference>
<dbReference type="GeneID" id="20234434"/>
<accession>V4B0W8</accession>
<dbReference type="Pfam" id="PF01477">
    <property type="entry name" value="PLAT"/>
    <property type="match status" value="1"/>
</dbReference>
<dbReference type="Proteomes" id="UP000030746">
    <property type="component" value="Unassembled WGS sequence"/>
</dbReference>
<feature type="transmembrane region" description="Helical" evidence="8">
    <location>
        <begin position="34"/>
        <end position="54"/>
    </location>
</feature>
<dbReference type="CTD" id="20234434"/>
<dbReference type="KEGG" id="lgi:LOTGIDRAFT_141414"/>
<dbReference type="InterPro" id="IPR001024">
    <property type="entry name" value="PLAT/LH2_dom"/>
</dbReference>
<evidence type="ECO:0000256" key="3">
    <source>
        <dbReference type="ARBA" id="ARBA00022692"/>
    </source>
</evidence>
<dbReference type="Gene3D" id="2.60.60.20">
    <property type="entry name" value="PLAT/LH2 domain"/>
    <property type="match status" value="1"/>
</dbReference>
<dbReference type="GO" id="GO:0005886">
    <property type="term" value="C:plasma membrane"/>
    <property type="evidence" value="ECO:0007669"/>
    <property type="project" value="TreeGrafter"/>
</dbReference>
<dbReference type="PROSITE" id="PS50095">
    <property type="entry name" value="PLAT"/>
    <property type="match status" value="1"/>
</dbReference>
<dbReference type="STRING" id="225164.V4B0W8"/>
<feature type="non-terminal residue" evidence="10">
    <location>
        <position position="1"/>
    </location>
</feature>
<keyword evidence="11" id="KW-1185">Reference proteome</keyword>
<comment type="similarity">
    <text evidence="2">Belongs to the polycystin family.</text>
</comment>
<evidence type="ECO:0000313" key="10">
    <source>
        <dbReference type="EMBL" id="ESO99871.1"/>
    </source>
</evidence>
<dbReference type="InterPro" id="IPR036392">
    <property type="entry name" value="PLAT/LH2_dom_sf"/>
</dbReference>
<evidence type="ECO:0000256" key="2">
    <source>
        <dbReference type="ARBA" id="ARBA00007200"/>
    </source>
</evidence>
<comment type="caution">
    <text evidence="7">Lacks conserved residue(s) required for the propagation of feature annotation.</text>
</comment>
<evidence type="ECO:0000256" key="8">
    <source>
        <dbReference type="SAM" id="Phobius"/>
    </source>
</evidence>
<keyword evidence="4" id="KW-0677">Repeat</keyword>
<evidence type="ECO:0000256" key="6">
    <source>
        <dbReference type="ARBA" id="ARBA00023136"/>
    </source>
</evidence>
<organism evidence="10 11">
    <name type="scientific">Lottia gigantea</name>
    <name type="common">Giant owl limpet</name>
    <dbReference type="NCBI Taxonomy" id="225164"/>
    <lineage>
        <taxon>Eukaryota</taxon>
        <taxon>Metazoa</taxon>
        <taxon>Spiralia</taxon>
        <taxon>Lophotrochozoa</taxon>
        <taxon>Mollusca</taxon>
        <taxon>Gastropoda</taxon>
        <taxon>Patellogastropoda</taxon>
        <taxon>Lottioidea</taxon>
        <taxon>Lottiidae</taxon>
        <taxon>Lottia</taxon>
    </lineage>
</organism>
<dbReference type="FunFam" id="2.60.60.20:FF:000022">
    <property type="entry name" value="Uncharacterized protein"/>
    <property type="match status" value="1"/>
</dbReference>
<evidence type="ECO:0000313" key="11">
    <source>
        <dbReference type="Proteomes" id="UP000030746"/>
    </source>
</evidence>
<dbReference type="PANTHER" id="PTHR46730">
    <property type="entry name" value="POLYCYSTIN-1"/>
    <property type="match status" value="1"/>
</dbReference>
<dbReference type="RefSeq" id="XP_009049454.1">
    <property type="nucleotide sequence ID" value="XM_009051206.1"/>
</dbReference>
<gene>
    <name evidence="10" type="ORF">LOTGIDRAFT_141414</name>
</gene>
<dbReference type="CDD" id="cd01752">
    <property type="entry name" value="PLAT_polycystin"/>
    <property type="match status" value="1"/>
</dbReference>